<feature type="chain" id="PRO_5047085339" description="Gylcosyl hydrolase 115 C-terminal domain-containing protein" evidence="2">
    <location>
        <begin position="26"/>
        <end position="952"/>
    </location>
</feature>
<keyword evidence="5" id="KW-1185">Reference proteome</keyword>
<dbReference type="Pfam" id="PF17829">
    <property type="entry name" value="GH115_C"/>
    <property type="match status" value="1"/>
</dbReference>
<dbReference type="PANTHER" id="PTHR37842">
    <property type="match status" value="1"/>
</dbReference>
<evidence type="ECO:0000256" key="2">
    <source>
        <dbReference type="SAM" id="SignalP"/>
    </source>
</evidence>
<evidence type="ECO:0000313" key="5">
    <source>
        <dbReference type="Proteomes" id="UP000636010"/>
    </source>
</evidence>
<name>A0ABQ1N8Y8_9BACT</name>
<dbReference type="InterPro" id="IPR029018">
    <property type="entry name" value="Hex-like_dom2"/>
</dbReference>
<dbReference type="PANTHER" id="PTHR37842:SF2">
    <property type="entry name" value="GYLCOSYL HYDROLASE 115 C-TERMINAL DOMAIN-CONTAINING PROTEIN"/>
    <property type="match status" value="1"/>
</dbReference>
<dbReference type="InterPro" id="IPR031924">
    <property type="entry name" value="GH115"/>
</dbReference>
<evidence type="ECO:0000259" key="3">
    <source>
        <dbReference type="Pfam" id="PF17829"/>
    </source>
</evidence>
<keyword evidence="1" id="KW-0378">Hydrolase</keyword>
<dbReference type="RefSeq" id="WP_188467235.1">
    <property type="nucleotide sequence ID" value="NZ_BAABHU010000015.1"/>
</dbReference>
<dbReference type="Gene3D" id="3.30.379.10">
    <property type="entry name" value="Chitobiase/beta-hexosaminidase domain 2-like"/>
    <property type="match status" value="1"/>
</dbReference>
<organism evidence="4 5">
    <name type="scientific">Marivirga lumbricoides</name>
    <dbReference type="NCBI Taxonomy" id="1046115"/>
    <lineage>
        <taxon>Bacteria</taxon>
        <taxon>Pseudomonadati</taxon>
        <taxon>Bacteroidota</taxon>
        <taxon>Cytophagia</taxon>
        <taxon>Cytophagales</taxon>
        <taxon>Marivirgaceae</taxon>
        <taxon>Marivirga</taxon>
    </lineage>
</organism>
<dbReference type="SUPFAM" id="SSF55545">
    <property type="entry name" value="beta-N-acetylhexosaminidase-like domain"/>
    <property type="match status" value="1"/>
</dbReference>
<dbReference type="Proteomes" id="UP000636010">
    <property type="component" value="Unassembled WGS sequence"/>
</dbReference>
<dbReference type="Gene3D" id="2.60.120.1620">
    <property type="match status" value="1"/>
</dbReference>
<dbReference type="Gene3D" id="3.20.20.520">
    <property type="entry name" value="Glycosyl hydrolase family 115"/>
    <property type="match status" value="1"/>
</dbReference>
<gene>
    <name evidence="4" type="ORF">GCM10011506_41360</name>
</gene>
<feature type="signal peptide" evidence="2">
    <location>
        <begin position="1"/>
        <end position="25"/>
    </location>
</feature>
<reference evidence="5" key="1">
    <citation type="journal article" date="2019" name="Int. J. Syst. Evol. Microbiol.">
        <title>The Global Catalogue of Microorganisms (GCM) 10K type strain sequencing project: providing services to taxonomists for standard genome sequencing and annotation.</title>
        <authorList>
            <consortium name="The Broad Institute Genomics Platform"/>
            <consortium name="The Broad Institute Genome Sequencing Center for Infectious Disease"/>
            <person name="Wu L."/>
            <person name="Ma J."/>
        </authorList>
    </citation>
    <scope>NUCLEOTIDE SEQUENCE [LARGE SCALE GENOMIC DNA]</scope>
    <source>
        <strain evidence="5">CGMCC 1.10832</strain>
    </source>
</reference>
<sequence>MKFKSYYYPFLLIFFSTLSVVNCLAQEQHYVDFSEKDDSFPLVTQQGAASFMISESDFKGVIKVAGHLQNDILRVTGEKPVIISDLKLAHKKIVIIGTLGKSKLIDQLVANGKLDVSLLKGKWEKFTTQTVEKPFPGVEQALVIAGSDKRGTIYGMYDLSRQIGVHPWHFWADIPAQKHPELYVKSGIHTLGEPKVKYRGIFINDEAPALAGWAYERYGGFNAQFYDKVFELILRMRGNYLWPAMWGRMFYVDDPKNAELADEYGIVMGTSHHEPLTRAHAEWKQFGKGDWNYNTNPEQLEEFWRKGMERMGDTETIVSIGMRGDGDEPMTEGTAIELLENIVKRQREIIAETTGKPASQTPQMWALYKEVQDYYDKGMRVPDDVTLLLCDDNWGNIRKLPDPQAVERSGGYGIYYHYDYVGGPRNYKWLNTNQIERTWEQMNLAYEHNVKKVWIVNVGDIKPMEFPTQFFLDLAWNPEAFTAPDLPDYYVSWATEIFGKEQAKGIAEIMRLYTKYNARRKPELLNADTYSLVHYNEAERVNNEYQELLKKAESVKKLVPSELQDAYYQLVYFPVAASANLNELYFVTAKNRLYAKQGRALTNSYAEKAEELFQKDAALTQYYHTELADGKWNHMMSQTHIGYTYWQQPEVNAMPEIKKISLTEKAKMGVSISGSAEVYPTNTEKAILPNYDSFNRPQYEIEIFNKGKKPFDFQLSSNYDWIIVSEKKGKIEKLEKIMVSIDWSKAPEGESIGEIIIKGAGDKVEVSVPVNKIGEPIKPGFLETNGYVSIHAENYSDKRETDSTIWITIPNLGKTNSSVSTSPAVLNLGEDIEKSPRLSYNINFLSEGEVKVHLYFSPTLNYTAGNGFKYAVGFDNEKPLIVNFHEDTSGRAWNQSVANNIKILTTSHHIKKGNHTLNYYALHNGLVLQKIVIDTGGLRETYLGPPQSFEIN</sequence>
<dbReference type="InterPro" id="IPR041437">
    <property type="entry name" value="GH115_C"/>
</dbReference>
<dbReference type="Gene3D" id="1.20.58.2150">
    <property type="match status" value="1"/>
</dbReference>
<keyword evidence="2" id="KW-0732">Signal</keyword>
<feature type="domain" description="Gylcosyl hydrolase 115 C-terminal" evidence="3">
    <location>
        <begin position="780"/>
        <end position="947"/>
    </location>
</feature>
<dbReference type="Pfam" id="PF15979">
    <property type="entry name" value="Glyco_hydro_115"/>
    <property type="match status" value="1"/>
</dbReference>
<evidence type="ECO:0000313" key="4">
    <source>
        <dbReference type="EMBL" id="GGC51358.1"/>
    </source>
</evidence>
<proteinExistence type="predicted"/>
<accession>A0ABQ1N8Y8</accession>
<evidence type="ECO:0000256" key="1">
    <source>
        <dbReference type="ARBA" id="ARBA00022801"/>
    </source>
</evidence>
<dbReference type="EMBL" id="BMEC01000015">
    <property type="protein sequence ID" value="GGC51358.1"/>
    <property type="molecule type" value="Genomic_DNA"/>
</dbReference>
<dbReference type="InterPro" id="IPR042301">
    <property type="entry name" value="GH115_sf"/>
</dbReference>
<protein>
    <recommendedName>
        <fullName evidence="3">Gylcosyl hydrolase 115 C-terminal domain-containing protein</fullName>
    </recommendedName>
</protein>
<comment type="caution">
    <text evidence="4">The sequence shown here is derived from an EMBL/GenBank/DDBJ whole genome shotgun (WGS) entry which is preliminary data.</text>
</comment>